<evidence type="ECO:0000313" key="1">
    <source>
        <dbReference type="EMBL" id="AVO43507.1"/>
    </source>
</evidence>
<keyword evidence="1" id="KW-0614">Plasmid</keyword>
<reference evidence="1 2" key="1">
    <citation type="submission" date="2018-03" db="EMBL/GenBank/DDBJ databases">
        <title>Genome sequencing of Simplicispira sp.</title>
        <authorList>
            <person name="Kim S.-J."/>
            <person name="Heo J."/>
            <person name="Kwon S.-W."/>
        </authorList>
    </citation>
    <scope>NUCLEOTIDE SEQUENCE [LARGE SCALE GENOMIC DNA]</scope>
    <source>
        <strain evidence="1 2">SC1-8</strain>
        <plasmid evidence="1 2">unnamed1</plasmid>
    </source>
</reference>
<accession>A0A2S0N654</accession>
<dbReference type="EMBL" id="CP027670">
    <property type="protein sequence ID" value="AVO43507.1"/>
    <property type="molecule type" value="Genomic_DNA"/>
</dbReference>
<name>A0A2S0N654_9BURK</name>
<keyword evidence="2" id="KW-1185">Reference proteome</keyword>
<dbReference type="Pfam" id="PF09673">
    <property type="entry name" value="TrbC_Ftype"/>
    <property type="match status" value="1"/>
</dbReference>
<dbReference type="InterPro" id="IPR019106">
    <property type="entry name" value="T4SS_TrbC"/>
</dbReference>
<organism evidence="1 2">
    <name type="scientific">Simplicispira suum</name>
    <dbReference type="NCBI Taxonomy" id="2109915"/>
    <lineage>
        <taxon>Bacteria</taxon>
        <taxon>Pseudomonadati</taxon>
        <taxon>Pseudomonadota</taxon>
        <taxon>Betaproteobacteria</taxon>
        <taxon>Burkholderiales</taxon>
        <taxon>Comamonadaceae</taxon>
        <taxon>Simplicispira</taxon>
    </lineage>
</organism>
<dbReference type="AlphaFoldDB" id="A0A2S0N654"/>
<protein>
    <submittedName>
        <fullName evidence="1">Conjugal transfer protein TrbC</fullName>
    </submittedName>
</protein>
<proteinExistence type="predicted"/>
<sequence>MQDDMMRRLREAAPKVGQDTTAQDFDMQVFISAGMPEGVLRALFAQAMEFPAGRVRFVVRGFTPQKLGVLVSKLRGLFPDPQTDHITLEVDPNAFRAYAVDAVPLYLVKDGEKWYETKGSQSLFAARENVQQRGKSAHGELYAIAEPDMLSVIEERTKNFDWKPVMARAQERAAKNLRPGFDLPTATQDGTAYFVPTFRVPHDIKSPSKDGAGQVLLAKGGQTINLLDYTRLQVPVIVFDPSDKRQAQMVKRWIQQPEFANADLFVVGFNLQAIDAKTPVTVEIAQSYKRPVYPFLSKLNDRFGVQAVPAIVQQEGPRLRISTFKPEDF</sequence>
<dbReference type="OrthoDB" id="8912175at2"/>
<gene>
    <name evidence="1" type="ORF">C6571_18590</name>
</gene>
<geneLocation type="plasmid" evidence="1 2">
    <name>unnamed1</name>
</geneLocation>
<dbReference type="KEGG" id="simp:C6571_18590"/>
<dbReference type="Proteomes" id="UP000239326">
    <property type="component" value="Plasmid unnamed1"/>
</dbReference>
<evidence type="ECO:0000313" key="2">
    <source>
        <dbReference type="Proteomes" id="UP000239326"/>
    </source>
</evidence>